<feature type="transmembrane region" description="Helical" evidence="18">
    <location>
        <begin position="20"/>
        <end position="39"/>
    </location>
</feature>
<keyword evidence="11 18" id="KW-0249">Electron transport</keyword>
<keyword evidence="7 18" id="KW-0679">Respiratory chain</keyword>
<dbReference type="PANTHER" id="PTHR46552:SF1">
    <property type="entry name" value="NADH-UBIQUINONE OXIDOREDUCTASE CHAIN 2"/>
    <property type="match status" value="1"/>
</dbReference>
<dbReference type="InterPro" id="IPR001750">
    <property type="entry name" value="ND/Mrp_TM"/>
</dbReference>
<keyword evidence="14 18" id="KW-0830">Ubiquinone</keyword>
<keyword evidence="12 18" id="KW-1133">Transmembrane helix</keyword>
<geneLocation type="mitochondrion" evidence="20"/>
<evidence type="ECO:0000256" key="8">
    <source>
        <dbReference type="ARBA" id="ARBA00022692"/>
    </source>
</evidence>
<protein>
    <recommendedName>
        <fullName evidence="5 18">NADH-ubiquinone oxidoreductase chain 2</fullName>
        <ecNumber evidence="4 18">7.1.1.2</ecNumber>
    </recommendedName>
</protein>
<keyword evidence="15 18" id="KW-0496">Mitochondrion</keyword>
<feature type="transmembrane region" description="Helical" evidence="18">
    <location>
        <begin position="311"/>
        <end position="334"/>
    </location>
</feature>
<evidence type="ECO:0000256" key="13">
    <source>
        <dbReference type="ARBA" id="ARBA00023027"/>
    </source>
</evidence>
<evidence type="ECO:0000259" key="19">
    <source>
        <dbReference type="Pfam" id="PF00361"/>
    </source>
</evidence>
<sequence length="335" mass="38462">MLFMMTLFSGVMITISSNSWLGAWMGLEINLLSFIPIMSNDENIYNSESSLKYFIIQALASSVLLFFLLLKMMIESMFTFSSFINENMINFLVSPLLLKSGSAPFHWWFPSVMEGMDWINCFILMSIQKIAPLILISYLIKLNTFLTIIILLSTVVGAIGGLNQTSIRKILTYSSINHIGWMLSGMLMSETIWFFYFILYTLMIISIIFITKPFQLSFINQMLTFNNDIPLMKFVTILVLLSLGGLPPFLGFFPKWMIITLMTLNHLIPLLTVMVLCSLLTLYYYLRISYSSLIINTLEPNWNLISIKSKLLTLFMFPLLSILGLSMMSLLIFFM</sequence>
<feature type="transmembrane region" description="Helical" evidence="18">
    <location>
        <begin position="118"/>
        <end position="139"/>
    </location>
</feature>
<dbReference type="GO" id="GO:0005743">
    <property type="term" value="C:mitochondrial inner membrane"/>
    <property type="evidence" value="ECO:0007669"/>
    <property type="project" value="UniProtKB-SubCell"/>
</dbReference>
<dbReference type="AlphaFoldDB" id="A0A2P1H9X5"/>
<evidence type="ECO:0000256" key="14">
    <source>
        <dbReference type="ARBA" id="ARBA00023075"/>
    </source>
</evidence>
<keyword evidence="9 18" id="KW-0999">Mitochondrion inner membrane</keyword>
<evidence type="ECO:0000256" key="16">
    <source>
        <dbReference type="ARBA" id="ARBA00023136"/>
    </source>
</evidence>
<feature type="domain" description="NADH:quinone oxidoreductase/Mrp antiporter transmembrane" evidence="19">
    <location>
        <begin position="17"/>
        <end position="281"/>
    </location>
</feature>
<evidence type="ECO:0000256" key="3">
    <source>
        <dbReference type="ARBA" id="ARBA00007012"/>
    </source>
</evidence>
<evidence type="ECO:0000256" key="6">
    <source>
        <dbReference type="ARBA" id="ARBA00022448"/>
    </source>
</evidence>
<comment type="catalytic activity">
    <reaction evidence="17 18">
        <text>a ubiquinone + NADH + 5 H(+)(in) = a ubiquinol + NAD(+) + 4 H(+)(out)</text>
        <dbReference type="Rhea" id="RHEA:29091"/>
        <dbReference type="Rhea" id="RHEA-COMP:9565"/>
        <dbReference type="Rhea" id="RHEA-COMP:9566"/>
        <dbReference type="ChEBI" id="CHEBI:15378"/>
        <dbReference type="ChEBI" id="CHEBI:16389"/>
        <dbReference type="ChEBI" id="CHEBI:17976"/>
        <dbReference type="ChEBI" id="CHEBI:57540"/>
        <dbReference type="ChEBI" id="CHEBI:57945"/>
        <dbReference type="EC" id="7.1.1.2"/>
    </reaction>
</comment>
<keyword evidence="13 18" id="KW-0520">NAD</keyword>
<proteinExistence type="inferred from homology"/>
<reference evidence="20" key="1">
    <citation type="journal article" date="2018" name="Mol. Biol. Evol.">
        <title>Transoceanic dispersal and plate tectonics shaped global cockroach distributions: evidence from mitochondrial phylogenomics.</title>
        <authorList>
            <person name="Bourguignon T."/>
            <person name="Qian T."/>
            <person name="Ho S.Y.W."/>
            <person name="Juna F."/>
            <person name="Wang Z."/>
            <person name="Arab D.A."/>
            <person name="Cameron S.L."/>
            <person name="Walker J."/>
            <person name="Rentz D."/>
            <person name="Evans T.A."/>
            <person name="Lo N."/>
        </authorList>
    </citation>
    <scope>NUCLEOTIDE SEQUENCE</scope>
</reference>
<keyword evidence="6" id="KW-0813">Transport</keyword>
<comment type="function">
    <text evidence="18">Core subunit of the mitochondrial membrane respiratory chain NADH dehydrogenase (Complex I) which catalyzes electron transfer from NADH through the respiratory chain, using ubiquinone as an electron acceptor. Essential for the catalytic activity and assembly of complex I.</text>
</comment>
<evidence type="ECO:0000256" key="18">
    <source>
        <dbReference type="RuleBase" id="RU003403"/>
    </source>
</evidence>
<feature type="transmembrane region" description="Helical" evidence="18">
    <location>
        <begin position="145"/>
        <end position="163"/>
    </location>
</feature>
<feature type="transmembrane region" description="Helical" evidence="18">
    <location>
        <begin position="231"/>
        <end position="250"/>
    </location>
</feature>
<evidence type="ECO:0000256" key="7">
    <source>
        <dbReference type="ARBA" id="ARBA00022660"/>
    </source>
</evidence>
<evidence type="ECO:0000313" key="20">
    <source>
        <dbReference type="EMBL" id="AVN68334.1"/>
    </source>
</evidence>
<evidence type="ECO:0000256" key="11">
    <source>
        <dbReference type="ARBA" id="ARBA00022982"/>
    </source>
</evidence>
<name>A0A2P1H9X5_9NEOP</name>
<dbReference type="PANTHER" id="PTHR46552">
    <property type="entry name" value="NADH-UBIQUINONE OXIDOREDUCTASE CHAIN 2"/>
    <property type="match status" value="1"/>
</dbReference>
<comment type="function">
    <text evidence="1">Core subunit of the mitochondrial membrane respiratory chain NADH dehydrogenase (Complex I) that is believed to belong to the minimal assembly required for catalysis. Complex I functions in the transfer of electrons from NADH to the respiratory chain. The immediate electron acceptor for the enzyme is believed to be ubiquinone.</text>
</comment>
<keyword evidence="10 18" id="KW-1278">Translocase</keyword>
<accession>A0A2P1H9X5</accession>
<keyword evidence="8 18" id="KW-0812">Transmembrane</keyword>
<evidence type="ECO:0000256" key="10">
    <source>
        <dbReference type="ARBA" id="ARBA00022967"/>
    </source>
</evidence>
<organism evidence="20">
    <name type="scientific">Amazonina sp. Z256E</name>
    <dbReference type="NCBI Taxonomy" id="2093491"/>
    <lineage>
        <taxon>Eukaryota</taxon>
        <taxon>Metazoa</taxon>
        <taxon>Ecdysozoa</taxon>
        <taxon>Arthropoda</taxon>
        <taxon>Hexapoda</taxon>
        <taxon>Insecta</taxon>
        <taxon>Pterygota</taxon>
        <taxon>Neoptera</taxon>
        <taxon>Polyneoptera</taxon>
        <taxon>Dictyoptera</taxon>
        <taxon>Blattodea</taxon>
        <taxon>Blaberoidea</taxon>
        <taxon>Pseudophyllodromiidae</taxon>
        <taxon>Amazonina</taxon>
    </lineage>
</organism>
<keyword evidence="16 18" id="KW-0472">Membrane</keyword>
<feature type="transmembrane region" description="Helical" evidence="18">
    <location>
        <begin position="51"/>
        <end position="70"/>
    </location>
</feature>
<dbReference type="EC" id="7.1.1.2" evidence="4 18"/>
<evidence type="ECO:0000256" key="15">
    <source>
        <dbReference type="ARBA" id="ARBA00023128"/>
    </source>
</evidence>
<dbReference type="InterPro" id="IPR003917">
    <property type="entry name" value="NADH_UbQ_OxRdtase_chain2"/>
</dbReference>
<evidence type="ECO:0000256" key="2">
    <source>
        <dbReference type="ARBA" id="ARBA00004448"/>
    </source>
</evidence>
<comment type="similarity">
    <text evidence="3 18">Belongs to the complex I subunit 2 family.</text>
</comment>
<evidence type="ECO:0000256" key="17">
    <source>
        <dbReference type="ARBA" id="ARBA00049551"/>
    </source>
</evidence>
<evidence type="ECO:0000256" key="1">
    <source>
        <dbReference type="ARBA" id="ARBA00003257"/>
    </source>
</evidence>
<feature type="transmembrane region" description="Helical" evidence="18">
    <location>
        <begin position="193"/>
        <end position="210"/>
    </location>
</feature>
<feature type="transmembrane region" description="Helical" evidence="18">
    <location>
        <begin position="256"/>
        <end position="286"/>
    </location>
</feature>
<dbReference type="EMBL" id="MG882237">
    <property type="protein sequence ID" value="AVN68334.1"/>
    <property type="molecule type" value="Genomic_DNA"/>
</dbReference>
<evidence type="ECO:0000256" key="5">
    <source>
        <dbReference type="ARBA" id="ARBA00021008"/>
    </source>
</evidence>
<dbReference type="GO" id="GO:0006120">
    <property type="term" value="P:mitochondrial electron transport, NADH to ubiquinone"/>
    <property type="evidence" value="ECO:0007669"/>
    <property type="project" value="InterPro"/>
</dbReference>
<gene>
    <name evidence="20" type="primary">nad2</name>
</gene>
<dbReference type="GO" id="GO:0008137">
    <property type="term" value="F:NADH dehydrogenase (ubiquinone) activity"/>
    <property type="evidence" value="ECO:0007669"/>
    <property type="project" value="UniProtKB-EC"/>
</dbReference>
<evidence type="ECO:0000256" key="4">
    <source>
        <dbReference type="ARBA" id="ARBA00012944"/>
    </source>
</evidence>
<dbReference type="Pfam" id="PF00361">
    <property type="entry name" value="Proton_antipo_M"/>
    <property type="match status" value="1"/>
</dbReference>
<dbReference type="PRINTS" id="PR01436">
    <property type="entry name" value="NADHDHGNASE2"/>
</dbReference>
<evidence type="ECO:0000256" key="12">
    <source>
        <dbReference type="ARBA" id="ARBA00022989"/>
    </source>
</evidence>
<comment type="subcellular location">
    <subcellularLocation>
        <location evidence="2 18">Mitochondrion inner membrane</location>
        <topology evidence="2 18">Multi-pass membrane protein</topology>
    </subcellularLocation>
</comment>
<evidence type="ECO:0000256" key="9">
    <source>
        <dbReference type="ARBA" id="ARBA00022792"/>
    </source>
</evidence>
<dbReference type="InterPro" id="IPR050175">
    <property type="entry name" value="Complex_I_Subunit_2"/>
</dbReference>